<dbReference type="GO" id="GO:0006631">
    <property type="term" value="P:fatty acid metabolic process"/>
    <property type="evidence" value="ECO:0007669"/>
    <property type="project" value="UniProtKB-KW"/>
</dbReference>
<protein>
    <recommendedName>
        <fullName evidence="3">palmitoyl-protein hydrolase</fullName>
        <ecNumber evidence="3">3.1.2.22</ecNumber>
    </recommendedName>
    <alternativeName>
        <fullName evidence="8">Palmitoyl-protein hydrolase</fullName>
    </alternativeName>
</protein>
<comment type="catalytic activity">
    <reaction evidence="10">
        <text>1-hexadecanoyl-sn-glycero-3-phosphocholine + H2O = sn-glycerol 3-phosphocholine + hexadecanoate + H(+)</text>
        <dbReference type="Rhea" id="RHEA:40435"/>
        <dbReference type="ChEBI" id="CHEBI:7896"/>
        <dbReference type="ChEBI" id="CHEBI:15377"/>
        <dbReference type="ChEBI" id="CHEBI:15378"/>
        <dbReference type="ChEBI" id="CHEBI:16870"/>
        <dbReference type="ChEBI" id="CHEBI:72998"/>
    </reaction>
    <physiologicalReaction direction="left-to-right" evidence="10">
        <dbReference type="Rhea" id="RHEA:40436"/>
    </physiologicalReaction>
</comment>
<proteinExistence type="inferred from homology"/>
<keyword evidence="7" id="KW-0443">Lipid metabolism</keyword>
<dbReference type="PANTHER" id="PTHR10655:SF68">
    <property type="entry name" value="PALMITOYL-PROTEIN HYDROLASE"/>
    <property type="match status" value="1"/>
</dbReference>
<evidence type="ECO:0000256" key="7">
    <source>
        <dbReference type="ARBA" id="ARBA00023098"/>
    </source>
</evidence>
<dbReference type="STRING" id="451379.A0A0N5AL58"/>
<dbReference type="GO" id="GO:0052689">
    <property type="term" value="F:carboxylic ester hydrolase activity"/>
    <property type="evidence" value="ECO:0007669"/>
    <property type="project" value="TreeGrafter"/>
</dbReference>
<dbReference type="PANTHER" id="PTHR10655">
    <property type="entry name" value="LYSOPHOSPHOLIPASE-RELATED"/>
    <property type="match status" value="1"/>
</dbReference>
<dbReference type="InterPro" id="IPR050565">
    <property type="entry name" value="LYPA1-2/EST-like"/>
</dbReference>
<keyword evidence="6" id="KW-0276">Fatty acid metabolism</keyword>
<evidence type="ECO:0000259" key="11">
    <source>
        <dbReference type="Pfam" id="PF02230"/>
    </source>
</evidence>
<evidence type="ECO:0000256" key="3">
    <source>
        <dbReference type="ARBA" id="ARBA00012423"/>
    </source>
</evidence>
<dbReference type="InterPro" id="IPR003140">
    <property type="entry name" value="PLipase/COase/thioEstase"/>
</dbReference>
<dbReference type="AlphaFoldDB" id="A0A0N5AL58"/>
<dbReference type="GO" id="GO:0005737">
    <property type="term" value="C:cytoplasm"/>
    <property type="evidence" value="ECO:0007669"/>
    <property type="project" value="UniProtKB-SubCell"/>
</dbReference>
<evidence type="ECO:0000256" key="10">
    <source>
        <dbReference type="ARBA" id="ARBA00048656"/>
    </source>
</evidence>
<keyword evidence="4" id="KW-0963">Cytoplasm</keyword>
<comment type="catalytic activity">
    <reaction evidence="9">
        <text>S-hexadecanoyl-L-cysteinyl-[protein] + H2O = L-cysteinyl-[protein] + hexadecanoate + H(+)</text>
        <dbReference type="Rhea" id="RHEA:19233"/>
        <dbReference type="Rhea" id="RHEA-COMP:10131"/>
        <dbReference type="Rhea" id="RHEA-COMP:11032"/>
        <dbReference type="ChEBI" id="CHEBI:7896"/>
        <dbReference type="ChEBI" id="CHEBI:15377"/>
        <dbReference type="ChEBI" id="CHEBI:15378"/>
        <dbReference type="ChEBI" id="CHEBI:29950"/>
        <dbReference type="ChEBI" id="CHEBI:74151"/>
        <dbReference type="EC" id="3.1.2.22"/>
    </reaction>
</comment>
<comment type="subcellular location">
    <subcellularLocation>
        <location evidence="1">Cytoplasm</location>
    </subcellularLocation>
</comment>
<reference evidence="13" key="1">
    <citation type="submission" date="2017-02" db="UniProtKB">
        <authorList>
            <consortium name="WormBaseParasite"/>
        </authorList>
    </citation>
    <scope>IDENTIFICATION</scope>
</reference>
<dbReference type="EC" id="3.1.2.22" evidence="3"/>
<dbReference type="WBParaSite" id="SMUV_0000525701-mRNA-1">
    <property type="protein sequence ID" value="SMUV_0000525701-mRNA-1"/>
    <property type="gene ID" value="SMUV_0000525701"/>
</dbReference>
<evidence type="ECO:0000256" key="4">
    <source>
        <dbReference type="ARBA" id="ARBA00022490"/>
    </source>
</evidence>
<feature type="domain" description="Phospholipase/carboxylesterase/thioesterase" evidence="11">
    <location>
        <begin position="20"/>
        <end position="228"/>
    </location>
</feature>
<dbReference type="Gene3D" id="3.40.50.1820">
    <property type="entry name" value="alpha/beta hydrolase"/>
    <property type="match status" value="1"/>
</dbReference>
<keyword evidence="5" id="KW-0378">Hydrolase</keyword>
<dbReference type="InterPro" id="IPR029058">
    <property type="entry name" value="AB_hydrolase_fold"/>
</dbReference>
<dbReference type="Pfam" id="PF02230">
    <property type="entry name" value="Abhydrolase_2"/>
    <property type="match status" value="1"/>
</dbReference>
<sequence length="234" mass="25808">MAHFCLPGLSGSRNNLSTMTDPVIIPPTAAHTATVIFLHGLGDTGHGWSSVFKDEIREPFIKYICPHAPVRPVTLNMGMQMPAWYDLYGLTPEAEEDVDGIEESAKLIHSMIDSEVRAGISSDKIVVGGFSMGGALALYAGLTYDKPLAGILGLSSFLIRKDRDCTANKEIPIFMGHGDQDFLVPLTFGRLTEEYLKKFNRNVELKVYRGMSHSSCSEELEDAKQFLLKRLSPK</sequence>
<evidence type="ECO:0000256" key="5">
    <source>
        <dbReference type="ARBA" id="ARBA00022801"/>
    </source>
</evidence>
<accession>A0A0N5AL58</accession>
<evidence type="ECO:0000256" key="9">
    <source>
        <dbReference type="ARBA" id="ARBA00047337"/>
    </source>
</evidence>
<evidence type="ECO:0000313" key="13">
    <source>
        <dbReference type="WBParaSite" id="SMUV_0000525701-mRNA-1"/>
    </source>
</evidence>
<organism evidence="12 13">
    <name type="scientific">Syphacia muris</name>
    <dbReference type="NCBI Taxonomy" id="451379"/>
    <lineage>
        <taxon>Eukaryota</taxon>
        <taxon>Metazoa</taxon>
        <taxon>Ecdysozoa</taxon>
        <taxon>Nematoda</taxon>
        <taxon>Chromadorea</taxon>
        <taxon>Rhabditida</taxon>
        <taxon>Spirurina</taxon>
        <taxon>Oxyuridomorpha</taxon>
        <taxon>Oxyuroidea</taxon>
        <taxon>Oxyuridae</taxon>
        <taxon>Syphacia</taxon>
    </lineage>
</organism>
<dbReference type="SUPFAM" id="SSF53474">
    <property type="entry name" value="alpha/beta-Hydrolases"/>
    <property type="match status" value="1"/>
</dbReference>
<evidence type="ECO:0000256" key="2">
    <source>
        <dbReference type="ARBA" id="ARBA00006499"/>
    </source>
</evidence>
<dbReference type="FunFam" id="3.40.50.1820:FF:000010">
    <property type="entry name" value="Acyl-protein thioesterase 2"/>
    <property type="match status" value="1"/>
</dbReference>
<dbReference type="Proteomes" id="UP000046393">
    <property type="component" value="Unplaced"/>
</dbReference>
<comment type="similarity">
    <text evidence="2">Belongs to the AB hydrolase superfamily. AB hydrolase 2 family.</text>
</comment>
<evidence type="ECO:0000313" key="12">
    <source>
        <dbReference type="Proteomes" id="UP000046393"/>
    </source>
</evidence>
<evidence type="ECO:0000256" key="1">
    <source>
        <dbReference type="ARBA" id="ARBA00004496"/>
    </source>
</evidence>
<keyword evidence="12" id="KW-1185">Reference proteome</keyword>
<name>A0A0N5AL58_9BILA</name>
<evidence type="ECO:0000256" key="6">
    <source>
        <dbReference type="ARBA" id="ARBA00022832"/>
    </source>
</evidence>
<evidence type="ECO:0000256" key="8">
    <source>
        <dbReference type="ARBA" id="ARBA00031195"/>
    </source>
</evidence>
<dbReference type="GO" id="GO:0008474">
    <property type="term" value="F:palmitoyl-(protein) hydrolase activity"/>
    <property type="evidence" value="ECO:0007669"/>
    <property type="project" value="UniProtKB-EC"/>
</dbReference>